<dbReference type="RefSeq" id="XP_014487010.1">
    <property type="nucleotide sequence ID" value="XM_014631524.1"/>
</dbReference>
<organism evidence="2 5">
    <name type="scientific">Dinoponera quadriceps</name>
    <name type="common">South American ant</name>
    <dbReference type="NCBI Taxonomy" id="609295"/>
    <lineage>
        <taxon>Eukaryota</taxon>
        <taxon>Metazoa</taxon>
        <taxon>Ecdysozoa</taxon>
        <taxon>Arthropoda</taxon>
        <taxon>Hexapoda</taxon>
        <taxon>Insecta</taxon>
        <taxon>Pterygota</taxon>
        <taxon>Neoptera</taxon>
        <taxon>Endopterygota</taxon>
        <taxon>Hymenoptera</taxon>
        <taxon>Apocrita</taxon>
        <taxon>Aculeata</taxon>
        <taxon>Formicoidea</taxon>
        <taxon>Formicidae</taxon>
        <taxon>Ponerinae</taxon>
        <taxon>Ponerini</taxon>
        <taxon>Dinoponera</taxon>
    </lineage>
</organism>
<feature type="compositionally biased region" description="Polar residues" evidence="1">
    <location>
        <begin position="472"/>
        <end position="481"/>
    </location>
</feature>
<feature type="compositionally biased region" description="Polar residues" evidence="1">
    <location>
        <begin position="308"/>
        <end position="330"/>
    </location>
</feature>
<evidence type="ECO:0000256" key="1">
    <source>
        <dbReference type="SAM" id="MobiDB-lite"/>
    </source>
</evidence>
<evidence type="ECO:0000313" key="2">
    <source>
        <dbReference type="Proteomes" id="UP000515204"/>
    </source>
</evidence>
<gene>
    <name evidence="3 4 5 6" type="primary">LOC106750903</name>
</gene>
<dbReference type="OrthoDB" id="7673806at2759"/>
<keyword evidence="2" id="KW-1185">Reference proteome</keyword>
<evidence type="ECO:0000313" key="3">
    <source>
        <dbReference type="RefSeq" id="XP_014487009.1"/>
    </source>
</evidence>
<dbReference type="RefSeq" id="XP_014487009.1">
    <property type="nucleotide sequence ID" value="XM_014631523.1"/>
</dbReference>
<feature type="region of interest" description="Disordered" evidence="1">
    <location>
        <begin position="308"/>
        <end position="354"/>
    </location>
</feature>
<dbReference type="Proteomes" id="UP000515204">
    <property type="component" value="Unplaced"/>
</dbReference>
<feature type="region of interest" description="Disordered" evidence="1">
    <location>
        <begin position="422"/>
        <end position="481"/>
    </location>
</feature>
<evidence type="ECO:0000313" key="4">
    <source>
        <dbReference type="RefSeq" id="XP_014487010.1"/>
    </source>
</evidence>
<dbReference type="AlphaFoldDB" id="A0A6P3Y7K7"/>
<dbReference type="GeneID" id="106750903"/>
<reference evidence="3 4" key="1">
    <citation type="submission" date="2025-04" db="UniProtKB">
        <authorList>
            <consortium name="RefSeq"/>
        </authorList>
    </citation>
    <scope>IDENTIFICATION</scope>
</reference>
<feature type="compositionally biased region" description="Basic and acidic residues" evidence="1">
    <location>
        <begin position="452"/>
        <end position="471"/>
    </location>
</feature>
<dbReference type="RefSeq" id="XP_014487012.1">
    <property type="nucleotide sequence ID" value="XM_014631526.1"/>
</dbReference>
<evidence type="ECO:0000313" key="5">
    <source>
        <dbReference type="RefSeq" id="XP_014487011.1"/>
    </source>
</evidence>
<dbReference type="RefSeq" id="XP_014487011.1">
    <property type="nucleotide sequence ID" value="XM_014631525.1"/>
</dbReference>
<sequence length="1247" mass="141831">MDTSSMCGNSKGRKERLKNQQLEDITVNDNNMIEEGFSWLPKFSKVMCSSIGSRNYRHLQQLLLLYTQNITSSMAVSNVKSSDVINVKNHINNMLIFFHLYWLDIKQDITDHNSYLNRMSALLNVYIDIELKTSTDKRCSSYIKDSSKIAAKILAALYIYLNNSEEHIFRVLLRIKHATERYAKICDHLFMKSFTNLTTKMTSMTDVVYVRYLLAFKMWKEMAEDYDRKGRINKLALMLLGLRMPKLRDELLKFVLRPPMDQQNETLWLLQSNLFDLKQIHKNFLLFEDKMDEPADSQCVKPIRADQSCSVPQEKNQMNSLSRRNNSIEDTPNYEVNRDCSGASQNRNVIPGIDRNKSMDQTYLQKKGAKSLKLLKKMRKKSRKTIIIDLTGDDEISVPYKVKRKKTKQKLEYLKIMKKKHKLQKHINTSRNPSRLMDADKQACSNNNGKSSDGKVRRSECKPISDNKVSDSTESCASVNGRSPLNNTSCISLQKNEHTSVTKSSMNNICPEFTKEDEMQHDYNSHYSKTSKLIDQNSRELKQKTKWKTKWKMEDKMDNRVLSHATYAAGNAIDPYSNSMMQGKEALTSQEDSAMETMPLFKTCQSGIADQQHSFKQELPTSTNCSAMLKSRKCCDSVPVDMNDIKHLIIIIKKLKSINDHSSQFTEIIKQKVCHQTMDECPNYCTKLDCKPFAFTGNDATATKTQDGSHNTFNSSGNDAKSACDTNIIYVLNERNKRVYVVNHIGERVVTAHAERGMQCLEKPNDTHTVSTTFVGDKIAESPLYSQHVGLDNATTNDYENAVRYSEIAMKEQQRRNNCDTSISNDKMHSMPESCMFDINSFEIGSNTEIDYESQLKSSLKAEEINEITKTLDCIDDAENISFLNNIQSETLEDFFRQSSAMSLVNYDTTTGLPTKKPLVSCTDNDILAMKTHDNTLHNMFDNNENDVRSTCDASAVYMLADRDKCVYVANQTGDSVAATDAEKRVQYPDNPNDMCTVSTTFIEDQIVGSLLDSQHVNFQANDPKYSEATMKEEQGGSNCDTSMSSDRLHSFGSYTFDMNSFDIDSKEATEIMKTDSVDELENISFLHNIESLEETLDDVLRQPSLMSQMNCDSSSGESKDVKDNLFSDDVTNFLSLKQPPFDLDNVYCNVLSDVPGFKDEQALQLPAQHDLFSEGDRKAASPKQFEKVFNERKLFLTHNKPPHEDVRRSSSGTISARNYETREVGMAVGTTAETSALKCKLFAALT</sequence>
<dbReference type="KEGG" id="dqu:106750903"/>
<evidence type="ECO:0000313" key="6">
    <source>
        <dbReference type="RefSeq" id="XP_014487012.1"/>
    </source>
</evidence>
<name>A0A6P3Y7K7_DINQU</name>
<protein>
    <submittedName>
        <fullName evidence="3 4">Uncharacterized protein LOC106750903 isoform X1</fullName>
    </submittedName>
</protein>
<proteinExistence type="predicted"/>
<accession>A0A6P3Y7K7</accession>